<dbReference type="FunFam" id="1.20.1250.20:FF:000082">
    <property type="entry name" value="MFS multidrug transporter, putative"/>
    <property type="match status" value="1"/>
</dbReference>
<dbReference type="GO" id="GO:0022857">
    <property type="term" value="F:transmembrane transporter activity"/>
    <property type="evidence" value="ECO:0007669"/>
    <property type="project" value="InterPro"/>
</dbReference>
<dbReference type="InterPro" id="IPR036259">
    <property type="entry name" value="MFS_trans_sf"/>
</dbReference>
<dbReference type="PROSITE" id="PS50850">
    <property type="entry name" value="MFS"/>
    <property type="match status" value="1"/>
</dbReference>
<evidence type="ECO:0000256" key="2">
    <source>
        <dbReference type="ARBA" id="ARBA00022692"/>
    </source>
</evidence>
<keyword evidence="4 5" id="KW-0472">Membrane</keyword>
<feature type="transmembrane region" description="Helical" evidence="5">
    <location>
        <begin position="156"/>
        <end position="174"/>
    </location>
</feature>
<dbReference type="OrthoDB" id="5376138at2759"/>
<comment type="subcellular location">
    <subcellularLocation>
        <location evidence="1">Membrane</location>
        <topology evidence="1">Multi-pass membrane protein</topology>
    </subcellularLocation>
</comment>
<proteinExistence type="predicted"/>
<dbReference type="InterPro" id="IPR020846">
    <property type="entry name" value="MFS_dom"/>
</dbReference>
<dbReference type="CDD" id="cd17323">
    <property type="entry name" value="MFS_Tpo1_MDR_like"/>
    <property type="match status" value="1"/>
</dbReference>
<reference evidence="7" key="1">
    <citation type="submission" date="2020-11" db="EMBL/GenBank/DDBJ databases">
        <authorList>
            <consortium name="DOE Joint Genome Institute"/>
            <person name="Ahrendt S."/>
            <person name="Riley R."/>
            <person name="Andreopoulos W."/>
            <person name="LaButti K."/>
            <person name="Pangilinan J."/>
            <person name="Ruiz-duenas F.J."/>
            <person name="Barrasa J.M."/>
            <person name="Sanchez-Garcia M."/>
            <person name="Camarero S."/>
            <person name="Miyauchi S."/>
            <person name="Serrano A."/>
            <person name="Linde D."/>
            <person name="Babiker R."/>
            <person name="Drula E."/>
            <person name="Ayuso-Fernandez I."/>
            <person name="Pacheco R."/>
            <person name="Padilla G."/>
            <person name="Ferreira P."/>
            <person name="Barriuso J."/>
            <person name="Kellner H."/>
            <person name="Castanera R."/>
            <person name="Alfaro M."/>
            <person name="Ramirez L."/>
            <person name="Pisabarro A.G."/>
            <person name="Kuo A."/>
            <person name="Tritt A."/>
            <person name="Lipzen A."/>
            <person name="He G."/>
            <person name="Yan M."/>
            <person name="Ng V."/>
            <person name="Cullen D."/>
            <person name="Martin F."/>
            <person name="Rosso M.-N."/>
            <person name="Henrissat B."/>
            <person name="Hibbett D."/>
            <person name="Martinez A.T."/>
            <person name="Grigoriev I.V."/>
        </authorList>
    </citation>
    <scope>NUCLEOTIDE SEQUENCE</scope>
    <source>
        <strain evidence="7">AH 44721</strain>
    </source>
</reference>
<evidence type="ECO:0000313" key="8">
    <source>
        <dbReference type="Proteomes" id="UP000724874"/>
    </source>
</evidence>
<dbReference type="Gene3D" id="1.20.1250.20">
    <property type="entry name" value="MFS general substrate transporter like domains"/>
    <property type="match status" value="1"/>
</dbReference>
<dbReference type="EMBL" id="JADNYJ010000111">
    <property type="protein sequence ID" value="KAF8884049.1"/>
    <property type="molecule type" value="Genomic_DNA"/>
</dbReference>
<evidence type="ECO:0000313" key="7">
    <source>
        <dbReference type="EMBL" id="KAF8884049.1"/>
    </source>
</evidence>
<dbReference type="Pfam" id="PF07690">
    <property type="entry name" value="MFS_1"/>
    <property type="match status" value="1"/>
</dbReference>
<feature type="transmembrane region" description="Helical" evidence="5">
    <location>
        <begin position="249"/>
        <end position="267"/>
    </location>
</feature>
<dbReference type="Proteomes" id="UP000724874">
    <property type="component" value="Unassembled WGS sequence"/>
</dbReference>
<feature type="transmembrane region" description="Helical" evidence="5">
    <location>
        <begin position="89"/>
        <end position="109"/>
    </location>
</feature>
<evidence type="ECO:0000259" key="6">
    <source>
        <dbReference type="PROSITE" id="PS50850"/>
    </source>
</evidence>
<sequence length="532" mass="59328">MLSTADGEKSTTPTLFSQEIAEEGVVVKSLKDVREPSLDPRRFSHIAFKRHETTDSSAEKGKKRQEPIYIEFAPGAPHNPVNFSLRKKWAITSIACFATLISSSTSSAYNMGFASMTRDLNATNFQASIGLSVYALGFGIVPLVTASFSEEFGRQPLYIVSGIVFLLMYMMIALSKNIQTVILARLIQGACGSTGATMVGGTIADIWTPRERGLPMSIFSVIALGGTGLGPVFAGWIEMNPKLEWRWIQWIQMIICALFLVLLPFVMRETRSSVLLMRIARKLRKETGNHHIRARVEDERAKLSTLIWISCTRPVHFMLTEMVVLSFSIWIGFAWGVVYCLVESVSGAFSNLHHFSIGFTGLIFLTMVIGSFIGFVSNILQEKLYQKNFPTRGPEARLYFACFAGILLPVGMFIYAWSSFERIPWIALAIGITLFVWAVFIIYVAVFTYLADCYGPFTSSALAGQSLARNLSATAFPFFTTQMSQRLDYKWANTLFGCLAALMIPIPFVLFFYGPTIRSRSKFSSAVMKLQQ</sequence>
<keyword evidence="8" id="KW-1185">Reference proteome</keyword>
<dbReference type="GO" id="GO:0005886">
    <property type="term" value="C:plasma membrane"/>
    <property type="evidence" value="ECO:0007669"/>
    <property type="project" value="TreeGrafter"/>
</dbReference>
<organism evidence="7 8">
    <name type="scientific">Gymnopilus junonius</name>
    <name type="common">Spectacular rustgill mushroom</name>
    <name type="synonym">Gymnopilus spectabilis subsp. junonius</name>
    <dbReference type="NCBI Taxonomy" id="109634"/>
    <lineage>
        <taxon>Eukaryota</taxon>
        <taxon>Fungi</taxon>
        <taxon>Dikarya</taxon>
        <taxon>Basidiomycota</taxon>
        <taxon>Agaricomycotina</taxon>
        <taxon>Agaricomycetes</taxon>
        <taxon>Agaricomycetidae</taxon>
        <taxon>Agaricales</taxon>
        <taxon>Agaricineae</taxon>
        <taxon>Hymenogastraceae</taxon>
        <taxon>Gymnopilus</taxon>
    </lineage>
</organism>
<keyword evidence="2 5" id="KW-0812">Transmembrane</keyword>
<evidence type="ECO:0000256" key="5">
    <source>
        <dbReference type="SAM" id="Phobius"/>
    </source>
</evidence>
<protein>
    <submittedName>
        <fullName evidence="7">MFS polyamine transporter</fullName>
    </submittedName>
</protein>
<dbReference type="PANTHER" id="PTHR23502:SF134">
    <property type="entry name" value="MAJOR FACILITATOR SUPERFAMILY (MFS) PROFILE DOMAIN-CONTAINING PROTEIN-RELATED"/>
    <property type="match status" value="1"/>
</dbReference>
<evidence type="ECO:0000256" key="1">
    <source>
        <dbReference type="ARBA" id="ARBA00004141"/>
    </source>
</evidence>
<keyword evidence="3 5" id="KW-1133">Transmembrane helix</keyword>
<evidence type="ECO:0000256" key="4">
    <source>
        <dbReference type="ARBA" id="ARBA00023136"/>
    </source>
</evidence>
<feature type="transmembrane region" description="Helical" evidence="5">
    <location>
        <begin position="354"/>
        <end position="377"/>
    </location>
</feature>
<gene>
    <name evidence="7" type="ORF">CPB84DRAFT_1686052</name>
</gene>
<name>A0A9P5NEP5_GYMJU</name>
<feature type="transmembrane region" description="Helical" evidence="5">
    <location>
        <begin position="218"/>
        <end position="237"/>
    </location>
</feature>
<feature type="transmembrane region" description="Helical" evidence="5">
    <location>
        <begin position="129"/>
        <end position="149"/>
    </location>
</feature>
<dbReference type="AlphaFoldDB" id="A0A9P5NEP5"/>
<accession>A0A9P5NEP5</accession>
<evidence type="ECO:0000256" key="3">
    <source>
        <dbReference type="ARBA" id="ARBA00022989"/>
    </source>
</evidence>
<comment type="caution">
    <text evidence="7">The sequence shown here is derived from an EMBL/GenBank/DDBJ whole genome shotgun (WGS) entry which is preliminary data.</text>
</comment>
<feature type="transmembrane region" description="Helical" evidence="5">
    <location>
        <begin position="398"/>
        <end position="417"/>
    </location>
</feature>
<feature type="domain" description="Major facilitator superfamily (MFS) profile" evidence="6">
    <location>
        <begin position="91"/>
        <end position="518"/>
    </location>
</feature>
<feature type="transmembrane region" description="Helical" evidence="5">
    <location>
        <begin position="423"/>
        <end position="450"/>
    </location>
</feature>
<feature type="transmembrane region" description="Helical" evidence="5">
    <location>
        <begin position="322"/>
        <end position="342"/>
    </location>
</feature>
<feature type="transmembrane region" description="Helical" evidence="5">
    <location>
        <begin position="491"/>
        <end position="513"/>
    </location>
</feature>
<dbReference type="InterPro" id="IPR011701">
    <property type="entry name" value="MFS"/>
</dbReference>
<dbReference type="SUPFAM" id="SSF103473">
    <property type="entry name" value="MFS general substrate transporter"/>
    <property type="match status" value="1"/>
</dbReference>
<dbReference type="PANTHER" id="PTHR23502">
    <property type="entry name" value="MAJOR FACILITATOR SUPERFAMILY"/>
    <property type="match status" value="1"/>
</dbReference>